<dbReference type="EMBL" id="CP055156">
    <property type="protein sequence ID" value="QNF34048.1"/>
    <property type="molecule type" value="Genomic_DNA"/>
</dbReference>
<dbReference type="RefSeq" id="WP_185270531.1">
    <property type="nucleotide sequence ID" value="NZ_CP055156.1"/>
</dbReference>
<sequence length="189" mass="21955">MTKTFTFLLLFVSFSTFAQVKMEWKKDVVLSKSDFKGQAPQNSIAGVQRHYLAANLDFSYAMSNYEFMLTKNFNKFVTASYNPATSWIEEGNKTDLILKMAQLDFDLLELYARKYRQRLYETKNALSANNFFQQAHDELNAEMIKRQADIQALVTDSESNLEEQHDLIKKEVEVLADFCKECKPAKKKK</sequence>
<protein>
    <submittedName>
        <fullName evidence="2">Uncharacterized protein</fullName>
    </submittedName>
</protein>
<proteinExistence type="predicted"/>
<gene>
    <name evidence="2" type="ORF">HUW51_15445</name>
</gene>
<evidence type="ECO:0000313" key="3">
    <source>
        <dbReference type="Proteomes" id="UP000515237"/>
    </source>
</evidence>
<keyword evidence="3" id="KW-1185">Reference proteome</keyword>
<dbReference type="KEGG" id="aswu:HUW51_15445"/>
<dbReference type="Proteomes" id="UP000515237">
    <property type="component" value="Chromosome"/>
</dbReference>
<feature type="signal peptide" evidence="1">
    <location>
        <begin position="1"/>
        <end position="18"/>
    </location>
</feature>
<name>A0A7G7GA64_9BACT</name>
<feature type="chain" id="PRO_5028925655" evidence="1">
    <location>
        <begin position="19"/>
        <end position="189"/>
    </location>
</feature>
<dbReference type="AlphaFoldDB" id="A0A7G7GA64"/>
<organism evidence="2 3">
    <name type="scientific">Adhaeribacter swui</name>
    <dbReference type="NCBI Taxonomy" id="2086471"/>
    <lineage>
        <taxon>Bacteria</taxon>
        <taxon>Pseudomonadati</taxon>
        <taxon>Bacteroidota</taxon>
        <taxon>Cytophagia</taxon>
        <taxon>Cytophagales</taxon>
        <taxon>Hymenobacteraceae</taxon>
        <taxon>Adhaeribacter</taxon>
    </lineage>
</organism>
<reference evidence="2 3" key="1">
    <citation type="journal article" date="2018" name="Int. J. Syst. Evol. Microbiol.">
        <title>Adhaeribacter swui sp. nov., isolated from wet mud.</title>
        <authorList>
            <person name="Kim D.U."/>
            <person name="Kim K.W."/>
            <person name="Kang M.S."/>
            <person name="Kim J.Y."/>
            <person name="Jang J.H."/>
            <person name="Kim M.K."/>
        </authorList>
    </citation>
    <scope>NUCLEOTIDE SEQUENCE [LARGE SCALE GENOMIC DNA]</scope>
    <source>
        <strain evidence="2 3">KCTC 52873</strain>
    </source>
</reference>
<accession>A0A7G7GA64</accession>
<keyword evidence="1" id="KW-0732">Signal</keyword>
<evidence type="ECO:0000313" key="2">
    <source>
        <dbReference type="EMBL" id="QNF34048.1"/>
    </source>
</evidence>
<evidence type="ECO:0000256" key="1">
    <source>
        <dbReference type="SAM" id="SignalP"/>
    </source>
</evidence>